<dbReference type="Pfam" id="PF07336">
    <property type="entry name" value="ABATE"/>
    <property type="match status" value="1"/>
</dbReference>
<dbReference type="OrthoDB" id="123307at2"/>
<dbReference type="EMBL" id="VYKK01000012">
    <property type="protein sequence ID" value="KAA9004896.1"/>
    <property type="molecule type" value="Genomic_DNA"/>
</dbReference>
<dbReference type="Pfam" id="PF11706">
    <property type="entry name" value="zf-CGNR"/>
    <property type="match status" value="1"/>
</dbReference>
<name>A0A5J5G9W6_9BACL</name>
<evidence type="ECO:0000259" key="1">
    <source>
        <dbReference type="Pfam" id="PF11706"/>
    </source>
</evidence>
<evidence type="ECO:0000313" key="3">
    <source>
        <dbReference type="Proteomes" id="UP000367750"/>
    </source>
</evidence>
<dbReference type="Proteomes" id="UP000367750">
    <property type="component" value="Unassembled WGS sequence"/>
</dbReference>
<proteinExistence type="predicted"/>
<accession>A0A5J5G9W6</accession>
<dbReference type="InterPro" id="IPR021005">
    <property type="entry name" value="Znf_CGNR"/>
</dbReference>
<dbReference type="PANTHER" id="PTHR35525:SF3">
    <property type="entry name" value="BLL6575 PROTEIN"/>
    <property type="match status" value="1"/>
</dbReference>
<gene>
    <name evidence="2" type="ORF">F4V43_09725</name>
</gene>
<feature type="domain" description="Zinc finger CGNR" evidence="1">
    <location>
        <begin position="137"/>
        <end position="180"/>
    </location>
</feature>
<sequence length="196" mass="22332">MLWADFINSYARDWRTGDERKAEDRLLNREWVRRWLAGNHLPPLEAPEEDELAELQRLRSALFAIVRTLAAGGSLSEEQLALLNREMALGPALRRIAADPEGRLELVSEPLRDDWAQVRAEIAASLAEAVTTGDPSRFGVCENPDCQWVYYDDTRNRSKRYCEDKTCGNLLKVRRFRARKKAEAASPPPAGKPREE</sequence>
<comment type="caution">
    <text evidence="2">The sequence shown here is derived from an EMBL/GenBank/DDBJ whole genome shotgun (WGS) entry which is preliminary data.</text>
</comment>
<dbReference type="AlphaFoldDB" id="A0A5J5G9W6"/>
<keyword evidence="3" id="KW-1185">Reference proteome</keyword>
<dbReference type="SUPFAM" id="SSF160904">
    <property type="entry name" value="Jann2411-like"/>
    <property type="match status" value="1"/>
</dbReference>
<organism evidence="2 3">
    <name type="scientific">Paenibacillus spiritus</name>
    <dbReference type="NCBI Taxonomy" id="2496557"/>
    <lineage>
        <taxon>Bacteria</taxon>
        <taxon>Bacillati</taxon>
        <taxon>Bacillota</taxon>
        <taxon>Bacilli</taxon>
        <taxon>Bacillales</taxon>
        <taxon>Paenibacillaceae</taxon>
        <taxon>Paenibacillus</taxon>
    </lineage>
</organism>
<reference evidence="2 3" key="1">
    <citation type="submission" date="2019-09" db="EMBL/GenBank/DDBJ databases">
        <title>Bacillus ochoae sp. nov., Paenibacillus whitsoniae sp. nov., Paenibacillus spiritus sp. nov. Isolated from the Mars Exploration Rover during spacecraft assembly.</title>
        <authorList>
            <person name="Seuylemezian A."/>
            <person name="Vaishampayan P."/>
        </authorList>
    </citation>
    <scope>NUCLEOTIDE SEQUENCE [LARGE SCALE GENOMIC DNA]</scope>
    <source>
        <strain evidence="2 3">MER_111</strain>
    </source>
</reference>
<dbReference type="Gene3D" id="1.10.3300.10">
    <property type="entry name" value="Jann2411-like domain"/>
    <property type="match status" value="1"/>
</dbReference>
<protein>
    <recommendedName>
        <fullName evidence="1">Zinc finger CGNR domain-containing protein</fullName>
    </recommendedName>
</protein>
<evidence type="ECO:0000313" key="2">
    <source>
        <dbReference type="EMBL" id="KAA9004896.1"/>
    </source>
</evidence>
<dbReference type="RefSeq" id="WP_150458048.1">
    <property type="nucleotide sequence ID" value="NZ_VYKK01000012.1"/>
</dbReference>
<dbReference type="InterPro" id="IPR010852">
    <property type="entry name" value="ABATE"/>
</dbReference>
<dbReference type="PANTHER" id="PTHR35525">
    <property type="entry name" value="BLL6575 PROTEIN"/>
    <property type="match status" value="1"/>
</dbReference>
<dbReference type="InterPro" id="IPR023286">
    <property type="entry name" value="ABATE_dom_sf"/>
</dbReference>